<gene>
    <name evidence="1" type="ORF">PoMZ_02022</name>
</gene>
<proteinExistence type="predicted"/>
<dbReference type="EMBL" id="CP034205">
    <property type="protein sequence ID" value="QBZ57101.1"/>
    <property type="molecule type" value="Genomic_DNA"/>
</dbReference>
<dbReference type="Proteomes" id="UP000294847">
    <property type="component" value="Chromosome 2"/>
</dbReference>
<evidence type="ECO:0000313" key="2">
    <source>
        <dbReference type="Proteomes" id="UP000294847"/>
    </source>
</evidence>
<reference evidence="1 2" key="1">
    <citation type="journal article" date="2019" name="Mol. Biol. Evol.">
        <title>Blast fungal genomes show frequent chromosomal changes, gene gains and losses, and effector gene turnover.</title>
        <authorList>
            <person name="Gomez Luciano L.B."/>
            <person name="Jason Tsai I."/>
            <person name="Chuma I."/>
            <person name="Tosa Y."/>
            <person name="Chen Y.H."/>
            <person name="Li J.Y."/>
            <person name="Li M.Y."/>
            <person name="Jade Lu M.Y."/>
            <person name="Nakayashiki H."/>
            <person name="Li W.H."/>
        </authorList>
    </citation>
    <scope>NUCLEOTIDE SEQUENCE [LARGE SCALE GENOMIC DNA]</scope>
    <source>
        <strain evidence="1">MZ5-1-6</strain>
    </source>
</reference>
<name>A0A4P7N7C7_PYROR</name>
<protein>
    <submittedName>
        <fullName evidence="1">Uncharacterized protein</fullName>
    </submittedName>
</protein>
<organism evidence="1 2">
    <name type="scientific">Pyricularia oryzae</name>
    <name type="common">Rice blast fungus</name>
    <name type="synonym">Magnaporthe oryzae</name>
    <dbReference type="NCBI Taxonomy" id="318829"/>
    <lineage>
        <taxon>Eukaryota</taxon>
        <taxon>Fungi</taxon>
        <taxon>Dikarya</taxon>
        <taxon>Ascomycota</taxon>
        <taxon>Pezizomycotina</taxon>
        <taxon>Sordariomycetes</taxon>
        <taxon>Sordariomycetidae</taxon>
        <taxon>Magnaporthales</taxon>
        <taxon>Pyriculariaceae</taxon>
        <taxon>Pyricularia</taxon>
    </lineage>
</organism>
<dbReference type="AlphaFoldDB" id="A0A4P7N7C7"/>
<sequence>MPELDWEPALTVEWAAGFESWLLQFIWEICNDDSDDEVREVDKKPISIYLRYLTEPASFVLYLPYTPSTCGGLKETATCSRQSHVPPAHNYFINAPSDHECRVGWFSTRPSVQRHITSVKRGGRLACYVHHHPRAGIFHNLVSGSRRDNKGNCGVRRRVTPLHVFGSSCERFLVRARVTLAHQSTRSPAILDEAQTNKGDMPEKLTPGVSGWMSGLIYSTIQPL</sequence>
<accession>A0A4P7N7C7</accession>
<evidence type="ECO:0000313" key="1">
    <source>
        <dbReference type="EMBL" id="QBZ57101.1"/>
    </source>
</evidence>